<accession>E0RUI5</accession>
<dbReference type="InterPro" id="IPR009051">
    <property type="entry name" value="Helical_ferredxn"/>
</dbReference>
<dbReference type="InterPro" id="IPR006005">
    <property type="entry name" value="Glut_synth_ssu1"/>
</dbReference>
<protein>
    <submittedName>
        <fullName evidence="7">Glutamate synthase small subunit GltD</fullName>
        <ecNumber evidence="7">1.4.1.-</ecNumber>
    </submittedName>
</protein>
<evidence type="ECO:0000259" key="6">
    <source>
        <dbReference type="Pfam" id="PF14691"/>
    </source>
</evidence>
<keyword evidence="3" id="KW-0314">Glutamate biosynthesis</keyword>
<evidence type="ECO:0000256" key="4">
    <source>
        <dbReference type="ARBA" id="ARBA00029440"/>
    </source>
</evidence>
<name>E0RUI5_BUTPB</name>
<feature type="domain" description="FAD/NAD(P)-binding" evidence="5">
    <location>
        <begin position="154"/>
        <end position="377"/>
    </location>
</feature>
<keyword evidence="1" id="KW-0028">Amino-acid biosynthesis</keyword>
<evidence type="ECO:0000313" key="8">
    <source>
        <dbReference type="Proteomes" id="UP000001299"/>
    </source>
</evidence>
<organism evidence="7 8">
    <name type="scientific">Butyrivibrio proteoclasticus (strain ATCC 51982 / DSM 14932 / B316)</name>
    <name type="common">Clostridium proteoclasticum</name>
    <dbReference type="NCBI Taxonomy" id="515622"/>
    <lineage>
        <taxon>Bacteria</taxon>
        <taxon>Bacillati</taxon>
        <taxon>Bacillota</taxon>
        <taxon>Clostridia</taxon>
        <taxon>Lachnospirales</taxon>
        <taxon>Lachnospiraceae</taxon>
        <taxon>Butyrivibrio</taxon>
    </lineage>
</organism>
<dbReference type="GO" id="GO:0051536">
    <property type="term" value="F:iron-sulfur cluster binding"/>
    <property type="evidence" value="ECO:0007669"/>
    <property type="project" value="InterPro"/>
</dbReference>
<dbReference type="PRINTS" id="PR00419">
    <property type="entry name" value="ADXRDTASE"/>
</dbReference>
<dbReference type="eggNOG" id="COG0493">
    <property type="taxonomic scope" value="Bacteria"/>
</dbReference>
<keyword evidence="2 7" id="KW-0560">Oxidoreductase</keyword>
<dbReference type="SUPFAM" id="SSF51971">
    <property type="entry name" value="Nucleotide-binding domain"/>
    <property type="match status" value="1"/>
</dbReference>
<dbReference type="HOGENOM" id="CLU_000422_3_1_9"/>
<dbReference type="Gene3D" id="3.50.50.60">
    <property type="entry name" value="FAD/NAD(P)-binding domain"/>
    <property type="match status" value="2"/>
</dbReference>
<dbReference type="Pfam" id="PF14691">
    <property type="entry name" value="Fer4_20"/>
    <property type="match status" value="1"/>
</dbReference>
<sequence length="537" mass="58667">MGKDTGFLEYKRKNNGDVPPKERIKTFEEFHTPLMTEERRQQASRCMNCGVPFCQSAMNLSGMVTGCPLHNLIPEWNDEVYKGHDKHAFARLHKTSNFPEFTGRVCPALCEKACMCGQYGDSVTVHDNELYLVETAFENGYIQPMVPSIRSGKRVAVVGSGPSGLAVADELNHRGHSVEVFEREDEIGGLLMYGIPNMKLDKTVIKRRRALMEAEGVVFHTGVNIGDNSIATEKKTGKAKAGSDSKQVTAQDLLAKFDAVVMCCGAKKARPLPAADPEKVGGVYYAVDFLTQTTKALMESSGVKDRAKKEDYSGLVKLVSDQADKSSETLKNHGGYIDAAGKNVVIVGGGDTGNDCIATVIRHGVKSVTALEMMPKPPAERAANNPWPEWPKTLKTDYGHEEAIYLFGNDPRVYETTVKSVTTDKKGNIKQIETVKVAFKDGKLTEVAGSEKTLKCDLLLIAAGFVGCEDYSADAFSLKRSPRGTVVTEDGGYHIPNTKIFSAGDMHRGQSLVVWAIAEGRACARKVDEYLMGYTNL</sequence>
<dbReference type="KEGG" id="bpb:bpr_I0124"/>
<comment type="pathway">
    <text evidence="4">Amino-acid biosynthesis.</text>
</comment>
<dbReference type="SUPFAM" id="SSF46548">
    <property type="entry name" value="alpha-helical ferredoxin"/>
    <property type="match status" value="1"/>
</dbReference>
<dbReference type="PANTHER" id="PTHR43100">
    <property type="entry name" value="GLUTAMATE SYNTHASE [NADPH] SMALL CHAIN"/>
    <property type="match status" value="1"/>
</dbReference>
<evidence type="ECO:0000259" key="5">
    <source>
        <dbReference type="Pfam" id="PF07992"/>
    </source>
</evidence>
<feature type="domain" description="Dihydroprymidine dehydrogenase" evidence="6">
    <location>
        <begin position="23"/>
        <end position="140"/>
    </location>
</feature>
<dbReference type="EMBL" id="CP001810">
    <property type="protein sequence ID" value="ADL32875.1"/>
    <property type="molecule type" value="Genomic_DNA"/>
</dbReference>
<dbReference type="RefSeq" id="WP_013279534.1">
    <property type="nucleotide sequence ID" value="NC_014387.1"/>
</dbReference>
<dbReference type="STRING" id="515622.bpr_I0124"/>
<dbReference type="Proteomes" id="UP000001299">
    <property type="component" value="Chromosome 1"/>
</dbReference>
<evidence type="ECO:0000256" key="3">
    <source>
        <dbReference type="ARBA" id="ARBA00023164"/>
    </source>
</evidence>
<evidence type="ECO:0000256" key="2">
    <source>
        <dbReference type="ARBA" id="ARBA00023002"/>
    </source>
</evidence>
<reference evidence="7 8" key="1">
    <citation type="journal article" date="2010" name="PLoS ONE">
        <title>The glycobiome of the rumen bacterium Butyrivibrio proteoclasticus B316(T) highlights adaptation to a polysaccharide-rich environment.</title>
        <authorList>
            <person name="Kelly W.J."/>
            <person name="Leahy S.C."/>
            <person name="Altermann E."/>
            <person name="Yeoman C.J."/>
            <person name="Dunne J.C."/>
            <person name="Kong Z."/>
            <person name="Pacheco D.M."/>
            <person name="Li D."/>
            <person name="Noel S.J."/>
            <person name="Moon C.D."/>
            <person name="Cookson A.L."/>
            <person name="Attwood G.T."/>
        </authorList>
    </citation>
    <scope>NUCLEOTIDE SEQUENCE [LARGE SCALE GENOMIC DNA]</scope>
    <source>
        <strain evidence="8">ATCC 51982 / DSM 14932 / B316</strain>
    </source>
</reference>
<dbReference type="NCBIfam" id="TIGR01317">
    <property type="entry name" value="GOGAT_sm_gam"/>
    <property type="match status" value="1"/>
</dbReference>
<keyword evidence="8" id="KW-1185">Reference proteome</keyword>
<dbReference type="GO" id="GO:0006537">
    <property type="term" value="P:glutamate biosynthetic process"/>
    <property type="evidence" value="ECO:0007669"/>
    <property type="project" value="UniProtKB-KW"/>
</dbReference>
<dbReference type="InterPro" id="IPR036188">
    <property type="entry name" value="FAD/NAD-bd_sf"/>
</dbReference>
<dbReference type="PANTHER" id="PTHR43100:SF1">
    <property type="entry name" value="GLUTAMATE SYNTHASE [NADPH] SMALL CHAIN"/>
    <property type="match status" value="1"/>
</dbReference>
<dbReference type="Gene3D" id="1.10.1060.10">
    <property type="entry name" value="Alpha-helical ferredoxin"/>
    <property type="match status" value="1"/>
</dbReference>
<dbReference type="AlphaFoldDB" id="E0RUI5"/>
<dbReference type="InterPro" id="IPR051394">
    <property type="entry name" value="Glutamate_Synthase"/>
</dbReference>
<dbReference type="Pfam" id="PF07992">
    <property type="entry name" value="Pyr_redox_2"/>
    <property type="match status" value="1"/>
</dbReference>
<dbReference type="EC" id="1.4.1.-" evidence="7"/>
<gene>
    <name evidence="7" type="primary">gltD</name>
    <name evidence="7" type="ordered locus">bpr_I0124</name>
</gene>
<dbReference type="InterPro" id="IPR028261">
    <property type="entry name" value="DPD_II"/>
</dbReference>
<evidence type="ECO:0000313" key="7">
    <source>
        <dbReference type="EMBL" id="ADL32875.1"/>
    </source>
</evidence>
<evidence type="ECO:0000256" key="1">
    <source>
        <dbReference type="ARBA" id="ARBA00022605"/>
    </source>
</evidence>
<dbReference type="GO" id="GO:0016639">
    <property type="term" value="F:oxidoreductase activity, acting on the CH-NH2 group of donors, NAD or NADP as acceptor"/>
    <property type="evidence" value="ECO:0007669"/>
    <property type="project" value="InterPro"/>
</dbReference>
<dbReference type="InterPro" id="IPR023753">
    <property type="entry name" value="FAD/NAD-binding_dom"/>
</dbReference>
<proteinExistence type="predicted"/>